<dbReference type="HOGENOM" id="CLU_1230458_0_0_1"/>
<evidence type="ECO:0000313" key="1">
    <source>
        <dbReference type="EMBL" id="EDU48627.1"/>
    </source>
</evidence>
<name>B2W7B9_PYRTR</name>
<sequence>MIPSQQPATHGLWLPNTEVIQEVQHPCQRACPAAAERGKFDTVCVRPLPGRSTVCADPGSGLTAHVTIPALTGPSLNVQHVPGAPWRGPWGARRRTPWPFVLPSCLTNLRLRPYWKIQPPFRAPKRRHCGALAGTALDAPVRHATTLAHILLAATHKQDTPCTAWEATRDLRQIEPNCIIEHATVWVCTPIVPSPRPVPAQTTLNHDSLSDNWIDANISVLHRPR</sequence>
<reference evidence="2" key="1">
    <citation type="journal article" date="2013" name="G3 (Bethesda)">
        <title>Comparative genomics of a plant-pathogenic fungus, Pyrenophora tritici-repentis, reveals transduplication and the impact of repeat elements on pathogenicity and population divergence.</title>
        <authorList>
            <person name="Manning V.A."/>
            <person name="Pandelova I."/>
            <person name="Dhillon B."/>
            <person name="Wilhelm L.J."/>
            <person name="Goodwin S.B."/>
            <person name="Berlin A.M."/>
            <person name="Figueroa M."/>
            <person name="Freitag M."/>
            <person name="Hane J.K."/>
            <person name="Henrissat B."/>
            <person name="Holman W.H."/>
            <person name="Kodira C.D."/>
            <person name="Martin J."/>
            <person name="Oliver R.P."/>
            <person name="Robbertse B."/>
            <person name="Schackwitz W."/>
            <person name="Schwartz D.C."/>
            <person name="Spatafora J.W."/>
            <person name="Turgeon B.G."/>
            <person name="Yandava C."/>
            <person name="Young S."/>
            <person name="Zhou S."/>
            <person name="Zeng Q."/>
            <person name="Grigoriev I.V."/>
            <person name="Ma L.-J."/>
            <person name="Ciuffetti L.M."/>
        </authorList>
    </citation>
    <scope>NUCLEOTIDE SEQUENCE [LARGE SCALE GENOMIC DNA]</scope>
    <source>
        <strain evidence="2">Pt-1C-BFP</strain>
    </source>
</reference>
<protein>
    <submittedName>
        <fullName evidence="1">Uncharacterized protein</fullName>
    </submittedName>
</protein>
<gene>
    <name evidence="1" type="ORF">PTRG_05707</name>
</gene>
<dbReference type="AlphaFoldDB" id="B2W7B9"/>
<dbReference type="InParanoid" id="B2W7B9"/>
<accession>B2W7B9</accession>
<proteinExistence type="predicted"/>
<organism evidence="1 2">
    <name type="scientific">Pyrenophora tritici-repentis (strain Pt-1C-BFP)</name>
    <name type="common">Wheat tan spot fungus</name>
    <name type="synonym">Drechslera tritici-repentis</name>
    <dbReference type="NCBI Taxonomy" id="426418"/>
    <lineage>
        <taxon>Eukaryota</taxon>
        <taxon>Fungi</taxon>
        <taxon>Dikarya</taxon>
        <taxon>Ascomycota</taxon>
        <taxon>Pezizomycotina</taxon>
        <taxon>Dothideomycetes</taxon>
        <taxon>Pleosporomycetidae</taxon>
        <taxon>Pleosporales</taxon>
        <taxon>Pleosporineae</taxon>
        <taxon>Pleosporaceae</taxon>
        <taxon>Pyrenophora</taxon>
    </lineage>
</organism>
<dbReference type="Proteomes" id="UP000001471">
    <property type="component" value="Unassembled WGS sequence"/>
</dbReference>
<evidence type="ECO:0000313" key="2">
    <source>
        <dbReference type="Proteomes" id="UP000001471"/>
    </source>
</evidence>
<dbReference type="EMBL" id="DS231619">
    <property type="protein sequence ID" value="EDU48627.1"/>
    <property type="molecule type" value="Genomic_DNA"/>
</dbReference>